<keyword evidence="2" id="KW-0812">Transmembrane</keyword>
<comment type="caution">
    <text evidence="3">The sequence shown here is derived from an EMBL/GenBank/DDBJ whole genome shotgun (WGS) entry which is preliminary data.</text>
</comment>
<feature type="transmembrane region" description="Helical" evidence="2">
    <location>
        <begin position="67"/>
        <end position="86"/>
    </location>
</feature>
<dbReference type="InterPro" id="IPR010406">
    <property type="entry name" value="DUF1003"/>
</dbReference>
<dbReference type="RefSeq" id="WP_007184629.1">
    <property type="nucleotide sequence ID" value="NZ_AKGD01000001.1"/>
</dbReference>
<sequence>MPRITPLNYLDFAVRWFGRRAEELGNVERRALARASKGQALTEDPNRKLDEQTSLGGRLADRVAEIGGSWTFVSCFGAFLLAWAALNTEILGKTAFDPYPYVFLNLVLSMLAAIQAPIIMMSQNRQSSKDRQMASYDYEVNLKAEIEIMALHEKIDALRAEQLMTVIAQQQSQIEMLSRLLERSEARQDGGARGLVP</sequence>
<name>I8TCZ2_9GAMM</name>
<keyword evidence="2" id="KW-0472">Membrane</keyword>
<evidence type="ECO:0000313" key="3">
    <source>
        <dbReference type="EMBL" id="EIT71543.1"/>
    </source>
</evidence>
<feature type="transmembrane region" description="Helical" evidence="2">
    <location>
        <begin position="98"/>
        <end position="121"/>
    </location>
</feature>
<keyword evidence="1" id="KW-0175">Coiled coil</keyword>
<dbReference type="AlphaFoldDB" id="I8TCZ2"/>
<dbReference type="PATRIC" id="fig|1172194.4.peg.1621"/>
<dbReference type="PANTHER" id="PTHR41386">
    <property type="entry name" value="INTEGRAL MEMBRANE PROTEIN-RELATED"/>
    <property type="match status" value="1"/>
</dbReference>
<dbReference type="Pfam" id="PF06210">
    <property type="entry name" value="DUF1003"/>
    <property type="match status" value="1"/>
</dbReference>
<feature type="coiled-coil region" evidence="1">
    <location>
        <begin position="141"/>
        <end position="187"/>
    </location>
</feature>
<organism evidence="3 4">
    <name type="scientific">Hydrocarboniphaga effusa AP103</name>
    <dbReference type="NCBI Taxonomy" id="1172194"/>
    <lineage>
        <taxon>Bacteria</taxon>
        <taxon>Pseudomonadati</taxon>
        <taxon>Pseudomonadota</taxon>
        <taxon>Gammaproteobacteria</taxon>
        <taxon>Nevskiales</taxon>
        <taxon>Nevskiaceae</taxon>
        <taxon>Hydrocarboniphaga</taxon>
    </lineage>
</organism>
<keyword evidence="2" id="KW-1133">Transmembrane helix</keyword>
<reference evidence="3 4" key="1">
    <citation type="journal article" date="2012" name="J. Bacteriol.">
        <title>Genome Sequence of n-Alkane-Degrading Hydrocarboniphaga effusa Strain AP103T (ATCC BAA-332T).</title>
        <authorList>
            <person name="Chang H.K."/>
            <person name="Zylstra G.J."/>
            <person name="Chae J.C."/>
        </authorList>
    </citation>
    <scope>NUCLEOTIDE SEQUENCE [LARGE SCALE GENOMIC DNA]</scope>
    <source>
        <strain evidence="3 4">AP103</strain>
    </source>
</reference>
<evidence type="ECO:0000313" key="4">
    <source>
        <dbReference type="Proteomes" id="UP000003704"/>
    </source>
</evidence>
<dbReference type="Proteomes" id="UP000003704">
    <property type="component" value="Unassembled WGS sequence"/>
</dbReference>
<dbReference type="PANTHER" id="PTHR41386:SF1">
    <property type="entry name" value="MEMBRANE PROTEIN"/>
    <property type="match status" value="1"/>
</dbReference>
<gene>
    <name evidence="3" type="ORF">WQQ_16800</name>
</gene>
<keyword evidence="4" id="KW-1185">Reference proteome</keyword>
<evidence type="ECO:0000256" key="2">
    <source>
        <dbReference type="SAM" id="Phobius"/>
    </source>
</evidence>
<accession>I8TCZ2</accession>
<dbReference type="EMBL" id="AKGD01000001">
    <property type="protein sequence ID" value="EIT71543.1"/>
    <property type="molecule type" value="Genomic_DNA"/>
</dbReference>
<protein>
    <submittedName>
        <fullName evidence="3">Cyclic nucleotide-binding protein</fullName>
    </submittedName>
</protein>
<evidence type="ECO:0000256" key="1">
    <source>
        <dbReference type="SAM" id="Coils"/>
    </source>
</evidence>
<dbReference type="OrthoDB" id="9795736at2"/>
<proteinExistence type="predicted"/>